<gene>
    <name evidence="3" type="ORF">AB1Y20_000624</name>
</gene>
<dbReference type="InterPro" id="IPR005069">
    <property type="entry name" value="Nucl-diP-sugar_transferase"/>
</dbReference>
<name>A0AB34K6D5_PRYPA</name>
<feature type="domain" description="Nucleotide-diphospho-sugar transferase" evidence="2">
    <location>
        <begin position="129"/>
        <end position="191"/>
    </location>
</feature>
<proteinExistence type="predicted"/>
<accession>A0AB34K6D5</accession>
<evidence type="ECO:0000313" key="4">
    <source>
        <dbReference type="Proteomes" id="UP001515480"/>
    </source>
</evidence>
<comment type="caution">
    <text evidence="3">The sequence shown here is derived from an EMBL/GenBank/DDBJ whole genome shotgun (WGS) entry which is preliminary data.</text>
</comment>
<sequence>MALPSHAQLYRAPFTGAQRTLHELAPHPALAVDLEAHPDNLRRAAEARSTADRDIVLLTADASQLDLATNLVANLNDVGVTHYLLLLAKRDCLRISTRLACVWTTLMQPFRARLVAAHTNLVRASWLCRQIYVGRLSRLGFNPMVLDADTVLFRNPFPLIHKHLANYHAIFLGDVSAGYMCANGGTVYLRNASADGPVGMIWRHFERRVFELLNSTDEFPSQLPHKTRRGVVGGPGVPADALLYDQNVLDWCIVGQIIGDPSFVGRGFSPTMRSLSHEEREQVKWQNEPFELRTPDGFSCPGDGYDETWLPRSIALRAGGRLERLLRAPSWLFTAESDDHQSIVSPASREPSKRYGRTRRLSAGQWSLQPAPTTLAHFVCSVFPGSDGRRLGMRLLRRWFEADVNWVLAAAAAPALPARGFRFPFTTSKPTPRYLVAFSKTVPFDGVRAGNAASQKLRLQTWNILLAYAALHTRRSAVVPLFECKGVLSPHSRYGWVIHADRGNAPAAEGRMACAYRMGTGCFRALGYPEEVVQLAPNEIRSVEVSPVLLASGGLGAFADLLRNVSHAAPTSSQRSLGLLLDVTALAAHPDVLERATAALMRSPPAPTFVGRRLLPRASGRRSREGYPAQQGRQWERSQESTSTQQGRNWLRELAAAACPSDFVYMKSSAPYVC</sequence>
<dbReference type="Pfam" id="PF03407">
    <property type="entry name" value="Nucleotid_trans"/>
    <property type="match status" value="1"/>
</dbReference>
<organism evidence="3 4">
    <name type="scientific">Prymnesium parvum</name>
    <name type="common">Toxic golden alga</name>
    <dbReference type="NCBI Taxonomy" id="97485"/>
    <lineage>
        <taxon>Eukaryota</taxon>
        <taxon>Haptista</taxon>
        <taxon>Haptophyta</taxon>
        <taxon>Prymnesiophyceae</taxon>
        <taxon>Prymnesiales</taxon>
        <taxon>Prymnesiaceae</taxon>
        <taxon>Prymnesium</taxon>
    </lineage>
</organism>
<protein>
    <recommendedName>
        <fullName evidence="2">Nucleotide-diphospho-sugar transferase domain-containing protein</fullName>
    </recommendedName>
</protein>
<evidence type="ECO:0000259" key="2">
    <source>
        <dbReference type="Pfam" id="PF03407"/>
    </source>
</evidence>
<dbReference type="EMBL" id="JBGBPQ010000001">
    <property type="protein sequence ID" value="KAL1529685.1"/>
    <property type="molecule type" value="Genomic_DNA"/>
</dbReference>
<dbReference type="AlphaFoldDB" id="A0AB34K6D5"/>
<reference evidence="3 4" key="1">
    <citation type="journal article" date="2024" name="Science">
        <title>Giant polyketide synthase enzymes in the biosynthesis of giant marine polyether toxins.</title>
        <authorList>
            <person name="Fallon T.R."/>
            <person name="Shende V.V."/>
            <person name="Wierzbicki I.H."/>
            <person name="Pendleton A.L."/>
            <person name="Watervoot N.F."/>
            <person name="Auber R.P."/>
            <person name="Gonzalez D.J."/>
            <person name="Wisecaver J.H."/>
            <person name="Moore B.S."/>
        </authorList>
    </citation>
    <scope>NUCLEOTIDE SEQUENCE [LARGE SCALE GENOMIC DNA]</scope>
    <source>
        <strain evidence="3 4">12B1</strain>
    </source>
</reference>
<dbReference type="Proteomes" id="UP001515480">
    <property type="component" value="Unassembled WGS sequence"/>
</dbReference>
<keyword evidence="4" id="KW-1185">Reference proteome</keyword>
<evidence type="ECO:0000313" key="3">
    <source>
        <dbReference type="EMBL" id="KAL1529685.1"/>
    </source>
</evidence>
<feature type="region of interest" description="Disordered" evidence="1">
    <location>
        <begin position="611"/>
        <end position="646"/>
    </location>
</feature>
<evidence type="ECO:0000256" key="1">
    <source>
        <dbReference type="SAM" id="MobiDB-lite"/>
    </source>
</evidence>